<evidence type="ECO:0000313" key="2">
    <source>
        <dbReference type="EMBL" id="VDO59263.1"/>
    </source>
</evidence>
<gene>
    <name evidence="2" type="ORF">HPLM_LOCUS16249</name>
</gene>
<reference evidence="4" key="1">
    <citation type="submission" date="2017-02" db="UniProtKB">
        <authorList>
            <consortium name="WormBaseParasite"/>
        </authorList>
    </citation>
    <scope>IDENTIFICATION</scope>
</reference>
<feature type="region of interest" description="Disordered" evidence="1">
    <location>
        <begin position="72"/>
        <end position="115"/>
    </location>
</feature>
<protein>
    <submittedName>
        <fullName evidence="2 4">Uncharacterized protein</fullName>
    </submittedName>
</protein>
<evidence type="ECO:0000313" key="4">
    <source>
        <dbReference type="WBParaSite" id="HPLM_0001625701-mRNA-1"/>
    </source>
</evidence>
<dbReference type="EMBL" id="UZAF01019335">
    <property type="protein sequence ID" value="VDO59263.1"/>
    <property type="molecule type" value="Genomic_DNA"/>
</dbReference>
<dbReference type="AlphaFoldDB" id="A0A0N4WWV7"/>
<reference evidence="2 3" key="2">
    <citation type="submission" date="2018-11" db="EMBL/GenBank/DDBJ databases">
        <authorList>
            <consortium name="Pathogen Informatics"/>
        </authorList>
    </citation>
    <scope>NUCLEOTIDE SEQUENCE [LARGE SCALE GENOMIC DNA]</scope>
    <source>
        <strain evidence="2 3">MHpl1</strain>
    </source>
</reference>
<evidence type="ECO:0000313" key="3">
    <source>
        <dbReference type="Proteomes" id="UP000268014"/>
    </source>
</evidence>
<accession>A0A0N4WWV7</accession>
<evidence type="ECO:0000256" key="1">
    <source>
        <dbReference type="SAM" id="MobiDB-lite"/>
    </source>
</evidence>
<name>A0A0N4WWV7_HAEPC</name>
<dbReference type="Proteomes" id="UP000268014">
    <property type="component" value="Unassembled WGS sequence"/>
</dbReference>
<dbReference type="WBParaSite" id="HPLM_0001625701-mRNA-1">
    <property type="protein sequence ID" value="HPLM_0001625701-mRNA-1"/>
    <property type="gene ID" value="HPLM_0001625701"/>
</dbReference>
<keyword evidence="3" id="KW-1185">Reference proteome</keyword>
<sequence length="115" mass="12655">MPTAFLRQAVIALTAQLTNFFPVEPRADCASTCHTGSGPVFPIVTYRLSLVRRKMGFRTVMELIDGLLEGRDEHAEGSSGDVQELEDSKAHGPVVRGYRDAAKYRSSRTESVDDP</sequence>
<proteinExistence type="predicted"/>
<feature type="compositionally biased region" description="Basic and acidic residues" evidence="1">
    <location>
        <begin position="97"/>
        <end position="115"/>
    </location>
</feature>
<organism evidence="4">
    <name type="scientific">Haemonchus placei</name>
    <name type="common">Barber's pole worm</name>
    <dbReference type="NCBI Taxonomy" id="6290"/>
    <lineage>
        <taxon>Eukaryota</taxon>
        <taxon>Metazoa</taxon>
        <taxon>Ecdysozoa</taxon>
        <taxon>Nematoda</taxon>
        <taxon>Chromadorea</taxon>
        <taxon>Rhabditida</taxon>
        <taxon>Rhabditina</taxon>
        <taxon>Rhabditomorpha</taxon>
        <taxon>Strongyloidea</taxon>
        <taxon>Trichostrongylidae</taxon>
        <taxon>Haemonchus</taxon>
    </lineage>
</organism>